<dbReference type="EMBL" id="QVEV01000078">
    <property type="protein sequence ID" value="RGC08436.1"/>
    <property type="molecule type" value="Genomic_DNA"/>
</dbReference>
<evidence type="ECO:0000256" key="1">
    <source>
        <dbReference type="SAM" id="MobiDB-lite"/>
    </source>
</evidence>
<dbReference type="GeneID" id="61926364"/>
<reference evidence="3 4" key="1">
    <citation type="submission" date="2018-08" db="EMBL/GenBank/DDBJ databases">
        <title>A genome reference for cultivated species of the human gut microbiota.</title>
        <authorList>
            <person name="Zou Y."/>
            <person name="Xue W."/>
            <person name="Luo G."/>
        </authorList>
    </citation>
    <scope>NUCLEOTIDE SEQUENCE [LARGE SCALE GENOMIC DNA]</scope>
    <source>
        <strain evidence="3 4">OF01-2LB</strain>
    </source>
</reference>
<feature type="compositionally biased region" description="Basic and acidic residues" evidence="1">
    <location>
        <begin position="47"/>
        <end position="67"/>
    </location>
</feature>
<sequence>MIKKKDVILSAVCICLGAGIGFGTKSMLMEEKEQEPAVSEVQKQRNSTKDDSEEKTKLVDAEQKEAPERYTEPAVRYIKVMKSGSSTDIYYERLDKVKDILSDSMYETLSPEMSKEEIQAEKEQAAKVDKDSITKTKITDTRYSYRWKKEGSYEVSVIYTQRVTRGDFSDQERYLCRMEVTKKDKRYIITNIYEDSALSDGLY</sequence>
<reference evidence="2 5" key="2">
    <citation type="submission" date="2020-02" db="EMBL/GenBank/DDBJ databases">
        <authorList>
            <person name="Kociolek L.K."/>
            <person name="Ozer E.A."/>
        </authorList>
    </citation>
    <scope>NUCLEOTIDE SEQUENCE [LARGE SCALE GENOMIC DNA]</scope>
    <source>
        <strain evidence="2 5">ATCC 14501</strain>
    </source>
</reference>
<evidence type="ECO:0000313" key="5">
    <source>
        <dbReference type="Proteomes" id="UP000503330"/>
    </source>
</evidence>
<accession>A0A3E2VD23</accession>
<feature type="region of interest" description="Disordered" evidence="1">
    <location>
        <begin position="31"/>
        <end position="67"/>
    </location>
</feature>
<name>A0A3E2VD23_CLOIN</name>
<gene>
    <name evidence="3" type="ORF">DXA38_22145</name>
    <name evidence="2" type="ORF">G4D54_12465</name>
</gene>
<evidence type="ECO:0000313" key="4">
    <source>
        <dbReference type="Proteomes" id="UP000260025"/>
    </source>
</evidence>
<evidence type="ECO:0000313" key="2">
    <source>
        <dbReference type="EMBL" id="QJA03203.1"/>
    </source>
</evidence>
<evidence type="ECO:0000313" key="3">
    <source>
        <dbReference type="EMBL" id="RGC08436.1"/>
    </source>
</evidence>
<dbReference type="AlphaFoldDB" id="A0A3E2VD23"/>
<protein>
    <submittedName>
        <fullName evidence="3">Uncharacterized protein</fullName>
    </submittedName>
</protein>
<proteinExistence type="predicted"/>
<dbReference type="OrthoDB" id="1651645at2"/>
<dbReference type="Proteomes" id="UP000260025">
    <property type="component" value="Unassembled WGS sequence"/>
</dbReference>
<dbReference type="Proteomes" id="UP000503330">
    <property type="component" value="Chromosome"/>
</dbReference>
<dbReference type="RefSeq" id="WP_002611894.1">
    <property type="nucleotide sequence ID" value="NZ_BAAACC010000008.1"/>
</dbReference>
<dbReference type="EMBL" id="CP048838">
    <property type="protein sequence ID" value="QJA03203.1"/>
    <property type="molecule type" value="Genomic_DNA"/>
</dbReference>
<organism evidence="3 4">
    <name type="scientific">Clostridium innocuum</name>
    <dbReference type="NCBI Taxonomy" id="1522"/>
    <lineage>
        <taxon>Bacteria</taxon>
        <taxon>Bacillati</taxon>
        <taxon>Bacillota</taxon>
        <taxon>Clostridia</taxon>
        <taxon>Eubacteriales</taxon>
        <taxon>Clostridiaceae</taxon>
        <taxon>Clostridium</taxon>
    </lineage>
</organism>